<keyword evidence="1" id="KW-0677">Repeat</keyword>
<protein>
    <recommendedName>
        <fullName evidence="3">MucBP domain-containing protein</fullName>
    </recommendedName>
</protein>
<dbReference type="AlphaFoldDB" id="A0AB37IET8"/>
<comment type="caution">
    <text evidence="4">The sequence shown here is derived from an EMBL/GenBank/DDBJ whole genome shotgun (WGS) entry which is preliminary data.</text>
</comment>
<evidence type="ECO:0000313" key="4">
    <source>
        <dbReference type="EMBL" id="RBT69195.1"/>
    </source>
</evidence>
<feature type="transmembrane region" description="Helical" evidence="2">
    <location>
        <begin position="115"/>
        <end position="133"/>
    </location>
</feature>
<name>A0AB37IET8_ENTHR</name>
<proteinExistence type="predicted"/>
<evidence type="ECO:0000259" key="3">
    <source>
        <dbReference type="Pfam" id="PF06458"/>
    </source>
</evidence>
<dbReference type="RefSeq" id="WP_113847703.1">
    <property type="nucleotide sequence ID" value="NZ_KZ846702.1"/>
</dbReference>
<evidence type="ECO:0000313" key="5">
    <source>
        <dbReference type="Proteomes" id="UP000253498"/>
    </source>
</evidence>
<dbReference type="InterPro" id="IPR009459">
    <property type="entry name" value="MucBP_dom"/>
</dbReference>
<dbReference type="NCBIfam" id="TIGR01167">
    <property type="entry name" value="LPXTG_anchor"/>
    <property type="match status" value="1"/>
</dbReference>
<evidence type="ECO:0000256" key="1">
    <source>
        <dbReference type="ARBA" id="ARBA00022737"/>
    </source>
</evidence>
<keyword evidence="2" id="KW-1133">Transmembrane helix</keyword>
<sequence>MKKRWLNILLLAFLVVFPRIGLADSQVNSQVGIRFYQPTSAHQIVPMEKVLNPNERNRPVTDGQAKFEEAGKIKMYPKTNQSNHHLYLFIGVALLTLIILYWCKKRKKFVRKFNKIWLLPFLLGLIGIFPKEVRAAGSITNLPYFRYANTIETPANNTFMMHYGSFTTVEQVKGQYSGNWLVVNQENPESSALIKNVGFFNGKPVDVKIIMKKKDGQAGGEIGIGNPKSFLDIDISGEVFLTYEFFDQAGNAFPIETSFNYFGINRNKYIGYNHIGKVAKYLVANNPTDISYHTWSDDHSFWTYFENNFSKPWGHPTQEFQIITKPVTKIETVVKNLDNTPSSLMYETDFLASPEFPAAEAVDKRFDKEQQKVTLNAMQTIPNVGHGNKMKDLSVAFSLDDVTAHSQYKIKDFNVVKFDGTNISDLFVGNQKDDHSYQLTLKDPNNENLYDTVLNYQLNLEWIGSKQNPVDKTNLKEDYLNIPFTVTTQINHKQKGTSSAYSSVYYVGKVILNYLDENNQQLSDSKIISGIITDSFDLSQEYPELNGYYPVKEIVERDQGIFTPEEQQFVHHYKKGSPIEFTLMPKENPLLFSRFSKTREVTIHISYEEKQNLSFMAKCGDEVLRLKDYPSSENEIQDKVNVQLPENWLNKEVAFYMENEKGQRSKEESRQVLIDHGVKLRLPEQLTFGEQQIPGQDQSVQATNQKEIQLIDESVLEKSHWHVKLKEERPLTNQENDQLHNALHLQRSGVDQAINAEDQLVWQGEGSASFTDHHKIQLNLHPSDKTGSYQGSLIWTLEDAPR</sequence>
<keyword evidence="2" id="KW-0812">Transmembrane</keyword>
<reference evidence="4 5" key="1">
    <citation type="submission" date="2015-06" db="EMBL/GenBank/DDBJ databases">
        <title>The Genome Sequence of Enterococcus hirae 88EA1.</title>
        <authorList>
            <consortium name="The Broad Institute Genomics Platform"/>
            <consortium name="The Broad Institute Genome Sequencing Center for Infectious Disease"/>
            <person name="Earl A.M."/>
            <person name="Van Tyne D."/>
            <person name="Lebreton F."/>
            <person name="Saavedra J.T."/>
            <person name="Gilmore M.S."/>
            <person name="Manson McGuire A."/>
            <person name="Clock S."/>
            <person name="Crupain M."/>
            <person name="Rangan U."/>
            <person name="Young S."/>
            <person name="Abouelleil A."/>
            <person name="Cao P."/>
            <person name="Chapman S.B."/>
            <person name="Griggs A."/>
            <person name="Priest M."/>
            <person name="Shea T."/>
            <person name="Wortman J."/>
            <person name="Nusbaum C."/>
            <person name="Birren B."/>
        </authorList>
    </citation>
    <scope>NUCLEOTIDE SEQUENCE [LARGE SCALE GENOMIC DNA]</scope>
    <source>
        <strain evidence="4 5">88EA1</strain>
    </source>
</reference>
<dbReference type="Proteomes" id="UP000253498">
    <property type="component" value="Unassembled WGS sequence"/>
</dbReference>
<accession>A0AB37IET8</accession>
<dbReference type="Pfam" id="PF06458">
    <property type="entry name" value="MucBP"/>
    <property type="match status" value="1"/>
</dbReference>
<feature type="domain" description="MucBP" evidence="3">
    <location>
        <begin position="509"/>
        <end position="573"/>
    </location>
</feature>
<feature type="transmembrane region" description="Helical" evidence="2">
    <location>
        <begin position="85"/>
        <end position="103"/>
    </location>
</feature>
<gene>
    <name evidence="4" type="ORF">EB03_00865</name>
</gene>
<organism evidence="4 5">
    <name type="scientific">Enterococcus hirae</name>
    <dbReference type="NCBI Taxonomy" id="1354"/>
    <lineage>
        <taxon>Bacteria</taxon>
        <taxon>Bacillati</taxon>
        <taxon>Bacillota</taxon>
        <taxon>Bacilli</taxon>
        <taxon>Lactobacillales</taxon>
        <taxon>Enterococcaceae</taxon>
        <taxon>Enterococcus</taxon>
    </lineage>
</organism>
<keyword evidence="2" id="KW-0472">Membrane</keyword>
<dbReference type="EMBL" id="LESJ01000004">
    <property type="protein sequence ID" value="RBT69195.1"/>
    <property type="molecule type" value="Genomic_DNA"/>
</dbReference>
<dbReference type="Gene3D" id="3.10.20.320">
    <property type="entry name" value="Putative peptidoglycan bound protein (lpxtg motif)"/>
    <property type="match status" value="1"/>
</dbReference>
<evidence type="ECO:0000256" key="2">
    <source>
        <dbReference type="SAM" id="Phobius"/>
    </source>
</evidence>